<reference evidence="3 4" key="1">
    <citation type="journal article" date="2011" name="J. Bacteriol.">
        <title>Complete Genome Sequence of Alicyclobacillus acidocaldarius Strain Tc-4-1.</title>
        <authorList>
            <person name="Chen Y."/>
            <person name="He Y."/>
            <person name="Zhang B."/>
            <person name="Yang J."/>
            <person name="Li W."/>
            <person name="Dong Z."/>
            <person name="Hu S."/>
        </authorList>
    </citation>
    <scope>NUCLEOTIDE SEQUENCE [LARGE SCALE GENOMIC DNA]</scope>
    <source>
        <strain evidence="3 4">Tc-4-1</strain>
    </source>
</reference>
<evidence type="ECO:0000259" key="1">
    <source>
        <dbReference type="Pfam" id="PF00534"/>
    </source>
</evidence>
<dbReference type="AlphaFoldDB" id="F8IK34"/>
<dbReference type="RefSeq" id="WP_014465566.1">
    <property type="nucleotide sequence ID" value="NC_017167.1"/>
</dbReference>
<dbReference type="PANTHER" id="PTHR12526:SF630">
    <property type="entry name" value="GLYCOSYLTRANSFERASE"/>
    <property type="match status" value="1"/>
</dbReference>
<dbReference type="Gene3D" id="3.40.50.2000">
    <property type="entry name" value="Glycogen Phosphorylase B"/>
    <property type="match status" value="2"/>
</dbReference>
<dbReference type="GO" id="GO:0016757">
    <property type="term" value="F:glycosyltransferase activity"/>
    <property type="evidence" value="ECO:0007669"/>
    <property type="project" value="InterPro"/>
</dbReference>
<dbReference type="eggNOG" id="COG0438">
    <property type="taxonomic scope" value="Bacteria"/>
</dbReference>
<dbReference type="Proteomes" id="UP000000292">
    <property type="component" value="Chromosome"/>
</dbReference>
<proteinExistence type="predicted"/>
<feature type="domain" description="Glycosyl transferase family 1" evidence="1">
    <location>
        <begin position="173"/>
        <end position="329"/>
    </location>
</feature>
<dbReference type="PANTHER" id="PTHR12526">
    <property type="entry name" value="GLYCOSYLTRANSFERASE"/>
    <property type="match status" value="1"/>
</dbReference>
<dbReference type="CDD" id="cd03811">
    <property type="entry name" value="GT4_GT28_WabH-like"/>
    <property type="match status" value="1"/>
</dbReference>
<dbReference type="OrthoDB" id="267399at2"/>
<accession>F8IK34</accession>
<feature type="domain" description="Glycosyltransferase subfamily 4-like N-terminal" evidence="2">
    <location>
        <begin position="14"/>
        <end position="168"/>
    </location>
</feature>
<dbReference type="Pfam" id="PF13439">
    <property type="entry name" value="Glyco_transf_4"/>
    <property type="match status" value="1"/>
</dbReference>
<dbReference type="PATRIC" id="fig|1048834.4.peg.2704"/>
<protein>
    <submittedName>
        <fullName evidence="3">Glycosyl transferase group 1</fullName>
    </submittedName>
</protein>
<evidence type="ECO:0000259" key="2">
    <source>
        <dbReference type="Pfam" id="PF13439"/>
    </source>
</evidence>
<dbReference type="HOGENOM" id="CLU_009583_0_0_9"/>
<sequence length="357" mass="39116">MRWFFVLEHLGGQGGVESVLTTVSTYLRDKGHEVVLLMPHPSDNPAWEAPLCTVYYAMSAPPPRSALDHVATRIIGLCHTASLLPQPDVVVATHVPHTALYARMAYGHLRGVPVVSWLHAPLQLFAEPHLVQYADLHWCISSGIASSIAELVGGAAHVHWIGNPVRIDVSRVPAPKGKPRFLYMGRLENGQKRLDVLLHGLSQLDEDWHLDVYGDGPDRGLVKDWAESLGIDGRITWHGYVPSPWERVSEASALLLTSDIEGFGMVLAEALARGVPVVASDCPTGPRDLVEDGANGYLFRSGDSLDLRRKLSLLLSRSDTERERMAEIAVQSVQKFSVDRVVGRMLASLSACLKVGR</sequence>
<evidence type="ECO:0000313" key="3">
    <source>
        <dbReference type="EMBL" id="AEJ44740.1"/>
    </source>
</evidence>
<dbReference type="EMBL" id="CP002902">
    <property type="protein sequence ID" value="AEJ44740.1"/>
    <property type="molecule type" value="Genomic_DNA"/>
</dbReference>
<dbReference type="Pfam" id="PF00534">
    <property type="entry name" value="Glycos_transf_1"/>
    <property type="match status" value="1"/>
</dbReference>
<reference evidence="4" key="2">
    <citation type="submission" date="2011-06" db="EMBL/GenBank/DDBJ databases">
        <title>The complete genome sequence of Alicyclobacillus acidocaldarius sp. Tc-4-1.</title>
        <authorList>
            <person name="Chen Y."/>
            <person name="He Y."/>
            <person name="Dong Z."/>
            <person name="Hu S."/>
        </authorList>
    </citation>
    <scope>NUCLEOTIDE SEQUENCE [LARGE SCALE GENOMIC DNA]</scope>
    <source>
        <strain evidence="4">Tc-4-1</strain>
    </source>
</reference>
<dbReference type="InterPro" id="IPR028098">
    <property type="entry name" value="Glyco_trans_4-like_N"/>
</dbReference>
<dbReference type="KEGG" id="aad:TC41_2849"/>
<gene>
    <name evidence="3" type="primary">waaB</name>
    <name evidence="3" type="ordered locus">TC41_2849</name>
</gene>
<dbReference type="STRING" id="1048834.TC41_2849"/>
<keyword evidence="3" id="KW-0808">Transferase</keyword>
<organism evidence="3 4">
    <name type="scientific">Alicyclobacillus acidocaldarius (strain Tc-4-1)</name>
    <name type="common">Bacillus acidocaldarius</name>
    <dbReference type="NCBI Taxonomy" id="1048834"/>
    <lineage>
        <taxon>Bacteria</taxon>
        <taxon>Bacillati</taxon>
        <taxon>Bacillota</taxon>
        <taxon>Bacilli</taxon>
        <taxon>Bacillales</taxon>
        <taxon>Alicyclobacillaceae</taxon>
        <taxon>Alicyclobacillus</taxon>
    </lineage>
</organism>
<dbReference type="InterPro" id="IPR001296">
    <property type="entry name" value="Glyco_trans_1"/>
</dbReference>
<evidence type="ECO:0000313" key="4">
    <source>
        <dbReference type="Proteomes" id="UP000000292"/>
    </source>
</evidence>
<dbReference type="SUPFAM" id="SSF53756">
    <property type="entry name" value="UDP-Glycosyltransferase/glycogen phosphorylase"/>
    <property type="match status" value="1"/>
</dbReference>
<name>F8IK34_ALIAT</name>